<feature type="transmembrane region" description="Helical" evidence="2">
    <location>
        <begin position="74"/>
        <end position="90"/>
    </location>
</feature>
<evidence type="ECO:0000313" key="5">
    <source>
        <dbReference type="EMBL" id="CAD6509886.1"/>
    </source>
</evidence>
<feature type="region of interest" description="Disordered" evidence="1">
    <location>
        <begin position="1"/>
        <end position="23"/>
    </location>
</feature>
<dbReference type="PANTHER" id="PTHR23028:SF53">
    <property type="entry name" value="ACYL_TRANSF_3 DOMAIN-CONTAINING PROTEIN"/>
    <property type="match status" value="1"/>
</dbReference>
<keyword evidence="2" id="KW-0472">Membrane</keyword>
<dbReference type="PANTHER" id="PTHR23028">
    <property type="entry name" value="ACETYLTRANSFERASE"/>
    <property type="match status" value="1"/>
</dbReference>
<feature type="domain" description="Acyltransferase 3" evidence="3">
    <location>
        <begin position="71"/>
        <end position="395"/>
    </location>
</feature>
<dbReference type="RefSeq" id="WP_201693926.1">
    <property type="nucleotide sequence ID" value="NZ_CAJHCQ010000001.1"/>
</dbReference>
<name>A0ABM8N9J1_9BURK</name>
<comment type="caution">
    <text evidence="5">The sequence shown here is derived from an EMBL/GenBank/DDBJ whole genome shotgun (WGS) entry which is preliminary data.</text>
</comment>
<dbReference type="InterPro" id="IPR050879">
    <property type="entry name" value="Acyltransferase_3"/>
</dbReference>
<feature type="domain" description="SGNH" evidence="4">
    <location>
        <begin position="464"/>
        <end position="716"/>
    </location>
</feature>
<feature type="transmembrane region" description="Helical" evidence="2">
    <location>
        <begin position="286"/>
        <end position="305"/>
    </location>
</feature>
<dbReference type="Proteomes" id="UP000656319">
    <property type="component" value="Unassembled WGS sequence"/>
</dbReference>
<feature type="transmembrane region" description="Helical" evidence="2">
    <location>
        <begin position="253"/>
        <end position="274"/>
    </location>
</feature>
<evidence type="ECO:0008006" key="7">
    <source>
        <dbReference type="Google" id="ProtNLM"/>
    </source>
</evidence>
<protein>
    <recommendedName>
        <fullName evidence="7">Peptidoglycan/LPS O-acetylase OafA/YrhL, contains acyltransferase and SGNH-hydrolase domains</fullName>
    </recommendedName>
</protein>
<keyword evidence="2" id="KW-0812">Transmembrane</keyword>
<evidence type="ECO:0000256" key="1">
    <source>
        <dbReference type="SAM" id="MobiDB-lite"/>
    </source>
</evidence>
<feature type="transmembrane region" description="Helical" evidence="2">
    <location>
        <begin position="228"/>
        <end position="247"/>
    </location>
</feature>
<dbReference type="InterPro" id="IPR002656">
    <property type="entry name" value="Acyl_transf_3_dom"/>
</dbReference>
<feature type="transmembrane region" description="Helical" evidence="2">
    <location>
        <begin position="137"/>
        <end position="156"/>
    </location>
</feature>
<feature type="transmembrane region" description="Helical" evidence="2">
    <location>
        <begin position="197"/>
        <end position="216"/>
    </location>
</feature>
<evidence type="ECO:0000259" key="3">
    <source>
        <dbReference type="Pfam" id="PF01757"/>
    </source>
</evidence>
<dbReference type="InterPro" id="IPR043968">
    <property type="entry name" value="SGNH"/>
</dbReference>
<feature type="transmembrane region" description="Helical" evidence="2">
    <location>
        <begin position="342"/>
        <end position="361"/>
    </location>
</feature>
<keyword evidence="2" id="KW-1133">Transmembrane helix</keyword>
<organism evidence="5 6">
    <name type="scientific">Paraburkholderia hiiakae</name>
    <dbReference type="NCBI Taxonomy" id="1081782"/>
    <lineage>
        <taxon>Bacteria</taxon>
        <taxon>Pseudomonadati</taxon>
        <taxon>Pseudomonadota</taxon>
        <taxon>Betaproteobacteria</taxon>
        <taxon>Burkholderiales</taxon>
        <taxon>Burkholderiaceae</taxon>
        <taxon>Paraburkholderia</taxon>
    </lineage>
</organism>
<reference evidence="5 6" key="1">
    <citation type="submission" date="2020-10" db="EMBL/GenBank/DDBJ databases">
        <authorList>
            <person name="Peeters C."/>
        </authorList>
    </citation>
    <scope>NUCLEOTIDE SEQUENCE [LARGE SCALE GENOMIC DNA]</scope>
    <source>
        <strain evidence="5 6">LMG 27952</strain>
    </source>
</reference>
<gene>
    <name evidence="5" type="ORF">LMG27952_00322</name>
</gene>
<feature type="transmembrane region" description="Helical" evidence="2">
    <location>
        <begin position="381"/>
        <end position="400"/>
    </location>
</feature>
<evidence type="ECO:0000313" key="6">
    <source>
        <dbReference type="Proteomes" id="UP000656319"/>
    </source>
</evidence>
<accession>A0ABM8N9J1</accession>
<evidence type="ECO:0000256" key="2">
    <source>
        <dbReference type="SAM" id="Phobius"/>
    </source>
</evidence>
<feature type="transmembrane region" description="Helical" evidence="2">
    <location>
        <begin position="317"/>
        <end position="335"/>
    </location>
</feature>
<keyword evidence="6" id="KW-1185">Reference proteome</keyword>
<evidence type="ECO:0000259" key="4">
    <source>
        <dbReference type="Pfam" id="PF19040"/>
    </source>
</evidence>
<feature type="transmembrane region" description="Helical" evidence="2">
    <location>
        <begin position="96"/>
        <end position="116"/>
    </location>
</feature>
<sequence length="719" mass="77364">MRMTNHAAPLSVSDGGTPSSIDASGVAARSGALYRDGGDAAAAPDTLGKTARSGAAHAAPEHLRAPKYRPDIDGLRAVAVLSVLAFHAFPSQLRGGFVGVDLFFVISGFLISTIIFESVEDGRFSYVEFYIRRIRRIFPALLVVLATCLVAGWFLLMPEEYQQLGKHLVAGATFLSNIALWREAGYFDDTAATKPLLHLWSLGVEEQFYIFWPLLVSFAYRRRLGFPLLLGGIAAASFAVSLVTSVSDPTAAFYSPLSRFWELMIGGSLAWLLLHRPSLVQYGPRASNALSAAGLVLIGAAVLFINENDVFPGWRALLPTVGAFLVICAGPRAWLNKHVLGTRMAVSIGLISYPLYLWHWPLLSFANILEGGLPVPVSTRLTLALASIVLAALTYRFVEIPIRTKKANRRQTVALCVMLAVLGAAGAVLFARAGVPTRAAADNPGFALYTQNGQMRRVPPPEACHLPDPKAESFCTAYNSAATGKLMVLWGDSHGGAWLPVLQSIALERNMRLIAFVHVGCPPLLDTRRSDGAQDGRECSQLGLAEPIASAIGQLKPAVVFYIGRWSLYGNGWTRAGELQKATHFVTTDPNGAATLATSRAALASQFPLTVKALAASAPRLVIFQNPPVLEGKLLPRFYANPARIEPSAAANLQTEAFERKLVESAASIPNVRIFDPVPRLCPGATCQAVLDGVPMYEDDNHVSAQGSLLFRQAILDAM</sequence>
<dbReference type="Pfam" id="PF19040">
    <property type="entry name" value="SGNH"/>
    <property type="match status" value="1"/>
</dbReference>
<dbReference type="Pfam" id="PF01757">
    <property type="entry name" value="Acyl_transf_3"/>
    <property type="match status" value="1"/>
</dbReference>
<proteinExistence type="predicted"/>
<dbReference type="EMBL" id="CAJHCQ010000001">
    <property type="protein sequence ID" value="CAD6509886.1"/>
    <property type="molecule type" value="Genomic_DNA"/>
</dbReference>
<feature type="transmembrane region" description="Helical" evidence="2">
    <location>
        <begin position="412"/>
        <end position="431"/>
    </location>
</feature>